<protein>
    <recommendedName>
        <fullName evidence="3">Lipoprotein</fullName>
    </recommendedName>
</protein>
<dbReference type="STRING" id="869209.Tresu_1461"/>
<gene>
    <name evidence="1" type="ordered locus">Tresu_1461</name>
</gene>
<dbReference type="Proteomes" id="UP000006852">
    <property type="component" value="Chromosome"/>
</dbReference>
<dbReference type="AlphaFoldDB" id="F2NS62"/>
<dbReference type="HOGENOM" id="CLU_599826_0_0_12"/>
<evidence type="ECO:0000313" key="2">
    <source>
        <dbReference type="Proteomes" id="UP000006852"/>
    </source>
</evidence>
<dbReference type="EMBL" id="CP002631">
    <property type="protein sequence ID" value="AEB14363.1"/>
    <property type="molecule type" value="Genomic_DNA"/>
</dbReference>
<dbReference type="KEGG" id="tsu:Tresu_1461"/>
<keyword evidence="2" id="KW-1185">Reference proteome</keyword>
<reference evidence="2" key="2">
    <citation type="submission" date="2011-04" db="EMBL/GenBank/DDBJ databases">
        <title>The complete genome of chromosome of Treponema succinifaciens DSM 2489.</title>
        <authorList>
            <person name="Lucas S."/>
            <person name="Copeland A."/>
            <person name="Lapidus A."/>
            <person name="Bruce D."/>
            <person name="Goodwin L."/>
            <person name="Pitluck S."/>
            <person name="Peters L."/>
            <person name="Kyrpides N."/>
            <person name="Mavromatis K."/>
            <person name="Ivanova N."/>
            <person name="Ovchinnikova G."/>
            <person name="Teshima H."/>
            <person name="Detter J.C."/>
            <person name="Tapia R."/>
            <person name="Han C."/>
            <person name="Land M."/>
            <person name="Hauser L."/>
            <person name="Markowitz V."/>
            <person name="Cheng J.-F."/>
            <person name="Hugenholtz P."/>
            <person name="Woyke T."/>
            <person name="Wu D."/>
            <person name="Gronow S."/>
            <person name="Wellnitz S."/>
            <person name="Brambilla E."/>
            <person name="Klenk H.-P."/>
            <person name="Eisen J.A."/>
        </authorList>
    </citation>
    <scope>NUCLEOTIDE SEQUENCE [LARGE SCALE GENOMIC DNA]</scope>
    <source>
        <strain evidence="2">ATCC 33096 / DSM 2489 / 6091</strain>
    </source>
</reference>
<dbReference type="GeneID" id="302998620"/>
<proteinExistence type="predicted"/>
<dbReference type="RefSeq" id="WP_013701645.1">
    <property type="nucleotide sequence ID" value="NC_015385.1"/>
</dbReference>
<reference evidence="1 2" key="1">
    <citation type="journal article" date="2011" name="Stand. Genomic Sci.">
        <title>Complete genome sequence of Treponema succinifaciens type strain (6091).</title>
        <authorList>
            <person name="Han C."/>
            <person name="Gronow S."/>
            <person name="Teshima H."/>
            <person name="Lapidus A."/>
            <person name="Nolan M."/>
            <person name="Lucas S."/>
            <person name="Hammon N."/>
            <person name="Deshpande S."/>
            <person name="Cheng J.F."/>
            <person name="Zeytun A."/>
            <person name="Tapia R."/>
            <person name="Goodwin L."/>
            <person name="Pitluck S."/>
            <person name="Liolios K."/>
            <person name="Pagani I."/>
            <person name="Ivanova N."/>
            <person name="Mavromatis K."/>
            <person name="Mikhailova N."/>
            <person name="Huntemann M."/>
            <person name="Pati A."/>
            <person name="Chen A."/>
            <person name="Palaniappan K."/>
            <person name="Land M."/>
            <person name="Hauser L."/>
            <person name="Brambilla E.M."/>
            <person name="Rohde M."/>
            <person name="Goker M."/>
            <person name="Woyke T."/>
            <person name="Bristow J."/>
            <person name="Eisen J.A."/>
            <person name="Markowitz V."/>
            <person name="Hugenholtz P."/>
            <person name="Kyrpides N.C."/>
            <person name="Klenk H.P."/>
            <person name="Detter J.C."/>
        </authorList>
    </citation>
    <scope>NUCLEOTIDE SEQUENCE [LARGE SCALE GENOMIC DNA]</scope>
    <source>
        <strain evidence="2">ATCC 33096 / DSM 2489 / 6091</strain>
    </source>
</reference>
<evidence type="ECO:0008006" key="3">
    <source>
        <dbReference type="Google" id="ProtNLM"/>
    </source>
</evidence>
<name>F2NS62_TRES6</name>
<sequence>MWRKKYFLVLIFCIFSLLWSGCGSLKLRDSKAEKIEIAIGNAKVFVESFPPQRPEWVNSVPVSDESLFFIGVSSYLANETIARNGARNDALNQVVKYYGTIIQSKAQETKSSKNFSSEIINPYIEQEEIIQSFAQRYVSEILPENYYIEKYLTSKNQEQYICYVKCSVSKEKVKREMDSFAKEISERYSSLLPEKNESRNKSIKSDVESCITVYKAVSENPLYKTVAFVETSGGKAALDEYALLYAKRIIQNCKIQNESYPKTVEKGTEFLSVLQIYSDEYKNLSSLKAEATLFNKEKSFGSALYEINSENKIKISGNTQSLDYGSYSMKVRLVSGIEKNILGEITADSTVLNFEVTPVYAGLEFKYSENMCSNANIEQKMQSKLQKMIEEYGIPVFIDKSGEKEKIWNFVIFIDREKLASHEAVTKTKVLCNVALEKNGVAQVQGGIVFRHGIEF</sequence>
<dbReference type="PROSITE" id="PS51257">
    <property type="entry name" value="PROKAR_LIPOPROTEIN"/>
    <property type="match status" value="1"/>
</dbReference>
<accession>F2NS62</accession>
<organism evidence="1 2">
    <name type="scientific">Treponema succinifaciens (strain ATCC 33096 / DSM 2489 / 6091)</name>
    <dbReference type="NCBI Taxonomy" id="869209"/>
    <lineage>
        <taxon>Bacteria</taxon>
        <taxon>Pseudomonadati</taxon>
        <taxon>Spirochaetota</taxon>
        <taxon>Spirochaetia</taxon>
        <taxon>Spirochaetales</taxon>
        <taxon>Treponemataceae</taxon>
        <taxon>Treponema</taxon>
    </lineage>
</organism>
<evidence type="ECO:0000313" key="1">
    <source>
        <dbReference type="EMBL" id="AEB14363.1"/>
    </source>
</evidence>